<dbReference type="RefSeq" id="WP_183221797.1">
    <property type="nucleotide sequence ID" value="NZ_BMPW01000007.1"/>
</dbReference>
<feature type="domain" description="SseB protein N-terminal" evidence="1">
    <location>
        <begin position="13"/>
        <end position="118"/>
    </location>
</feature>
<evidence type="ECO:0000259" key="1">
    <source>
        <dbReference type="Pfam" id="PF07179"/>
    </source>
</evidence>
<comment type="caution">
    <text evidence="2">The sequence shown here is derived from an EMBL/GenBank/DDBJ whole genome shotgun (WGS) entry which is preliminary data.</text>
</comment>
<organism evidence="2 3">
    <name type="scientific">Actinoplanes campanulatus</name>
    <dbReference type="NCBI Taxonomy" id="113559"/>
    <lineage>
        <taxon>Bacteria</taxon>
        <taxon>Bacillati</taxon>
        <taxon>Actinomycetota</taxon>
        <taxon>Actinomycetes</taxon>
        <taxon>Micromonosporales</taxon>
        <taxon>Micromonosporaceae</taxon>
        <taxon>Actinoplanes</taxon>
    </lineage>
</organism>
<evidence type="ECO:0000313" key="3">
    <source>
        <dbReference type="Proteomes" id="UP000590749"/>
    </source>
</evidence>
<reference evidence="2 3" key="1">
    <citation type="submission" date="2020-08" db="EMBL/GenBank/DDBJ databases">
        <title>Genomic Encyclopedia of Type Strains, Phase III (KMG-III): the genomes of soil and plant-associated and newly described type strains.</title>
        <authorList>
            <person name="Whitman W."/>
        </authorList>
    </citation>
    <scope>NUCLEOTIDE SEQUENCE [LARGE SCALE GENOMIC DNA]</scope>
    <source>
        <strain evidence="2 3">CECT 3287</strain>
    </source>
</reference>
<dbReference type="InterPro" id="IPR009839">
    <property type="entry name" value="SseB_N"/>
</dbReference>
<dbReference type="EMBL" id="JACHXF010000008">
    <property type="protein sequence ID" value="MBB3096336.1"/>
    <property type="molecule type" value="Genomic_DNA"/>
</dbReference>
<keyword evidence="3" id="KW-1185">Reference proteome</keyword>
<dbReference type="Proteomes" id="UP000590749">
    <property type="component" value="Unassembled WGS sequence"/>
</dbReference>
<sequence>MTGWEPVNEVERAMLLAAGEDDRQSYFQLVALAELYLPQIAGDDSPGQRFLTVHAFDEVFLPVFTSVQALARQFGHAVNGYTVTTYAELRRKWPDPRWRLAINPGTPIDAYLAVEGVERAAVGDVTVPTLAELAEEAEQDEIAEQELRALQAAGDHPVDDAAAALTAAARAGDVYGYLDRLLDSVVLIPAGRPVTAEEIVEPGFPWLPGPDQMIEVFTTPQALAGRHPGPVPAVEVALPFALAVWPEGHGLAVDPGGDGAIEVSAEDVLVLLTFIPAGAPGGSASPDQPAGR</sequence>
<dbReference type="Pfam" id="PF07179">
    <property type="entry name" value="SseB"/>
    <property type="match status" value="2"/>
</dbReference>
<dbReference type="AlphaFoldDB" id="A0A7W5AHU2"/>
<protein>
    <recommendedName>
        <fullName evidence="1">SseB protein N-terminal domain-containing protein</fullName>
    </recommendedName>
</protein>
<evidence type="ECO:0000313" key="2">
    <source>
        <dbReference type="EMBL" id="MBB3096336.1"/>
    </source>
</evidence>
<name>A0A7W5AHU2_9ACTN</name>
<gene>
    <name evidence="2" type="ORF">FHR83_004006</name>
</gene>
<feature type="domain" description="SseB protein N-terminal" evidence="1">
    <location>
        <begin position="163"/>
        <end position="268"/>
    </location>
</feature>
<proteinExistence type="predicted"/>
<accession>A0A7W5AHU2</accession>